<dbReference type="InterPro" id="IPR036465">
    <property type="entry name" value="vWFA_dom_sf"/>
</dbReference>
<comment type="caution">
    <text evidence="4">The sequence shown here is derived from an EMBL/GenBank/DDBJ whole genome shotgun (WGS) entry which is preliminary data.</text>
</comment>
<dbReference type="PROSITE" id="PS51468">
    <property type="entry name" value="VIT"/>
    <property type="match status" value="1"/>
</dbReference>
<keyword evidence="5" id="KW-1185">Reference proteome</keyword>
<dbReference type="RefSeq" id="WP_145895236.1">
    <property type="nucleotide sequence ID" value="NZ_VOBQ01000018.1"/>
</dbReference>
<dbReference type="InterPro" id="IPR013694">
    <property type="entry name" value="VIT"/>
</dbReference>
<accession>A0A562ZJD4</accession>
<dbReference type="SUPFAM" id="SSF48452">
    <property type="entry name" value="TPR-like"/>
    <property type="match status" value="1"/>
</dbReference>
<dbReference type="AlphaFoldDB" id="A0A562ZJD4"/>
<feature type="chain" id="PRO_5022090981" evidence="2">
    <location>
        <begin position="23"/>
        <end position="988"/>
    </location>
</feature>
<dbReference type="Pfam" id="PF08487">
    <property type="entry name" value="VIT"/>
    <property type="match status" value="1"/>
</dbReference>
<proteinExistence type="predicted"/>
<dbReference type="InterPro" id="IPR019220">
    <property type="entry name" value="DUF2135"/>
</dbReference>
<dbReference type="Gene3D" id="2.60.120.380">
    <property type="match status" value="1"/>
</dbReference>
<dbReference type="EMBL" id="VOBQ01000018">
    <property type="protein sequence ID" value="TWO68690.1"/>
    <property type="molecule type" value="Genomic_DNA"/>
</dbReference>
<evidence type="ECO:0000313" key="5">
    <source>
        <dbReference type="Proteomes" id="UP000318199"/>
    </source>
</evidence>
<dbReference type="Gene3D" id="1.25.40.10">
    <property type="entry name" value="Tetratricopeptide repeat domain"/>
    <property type="match status" value="1"/>
</dbReference>
<feature type="domain" description="VIT" evidence="3">
    <location>
        <begin position="37"/>
        <end position="165"/>
    </location>
</feature>
<gene>
    <name evidence="4" type="ORF">FN976_22075</name>
</gene>
<evidence type="ECO:0000313" key="4">
    <source>
        <dbReference type="EMBL" id="TWO68690.1"/>
    </source>
</evidence>
<dbReference type="InterPro" id="IPR011990">
    <property type="entry name" value="TPR-like_helical_dom_sf"/>
</dbReference>
<dbReference type="SUPFAM" id="SSF53300">
    <property type="entry name" value="vWA-like"/>
    <property type="match status" value="1"/>
</dbReference>
<protein>
    <submittedName>
        <fullName evidence="4">DUF2135 domain-containing protein</fullName>
    </submittedName>
</protein>
<evidence type="ECO:0000259" key="3">
    <source>
        <dbReference type="PROSITE" id="PS51468"/>
    </source>
</evidence>
<feature type="region of interest" description="Disordered" evidence="1">
    <location>
        <begin position="610"/>
        <end position="662"/>
    </location>
</feature>
<evidence type="ECO:0000256" key="2">
    <source>
        <dbReference type="SAM" id="SignalP"/>
    </source>
</evidence>
<name>A0A562ZJD4_9BURK</name>
<reference evidence="4 5" key="1">
    <citation type="submission" date="2019-07" db="EMBL/GenBank/DDBJ databases">
        <title>Caenimonas sedimenti sp. nov., isolated from activated sludge.</title>
        <authorList>
            <person name="Xu J."/>
        </authorList>
    </citation>
    <scope>NUCLEOTIDE SEQUENCE [LARGE SCALE GENOMIC DNA]</scope>
    <source>
        <strain evidence="4 5">HX-9-20</strain>
    </source>
</reference>
<keyword evidence="2" id="KW-0732">Signal</keyword>
<dbReference type="Proteomes" id="UP000318199">
    <property type="component" value="Unassembled WGS sequence"/>
</dbReference>
<evidence type="ECO:0000256" key="1">
    <source>
        <dbReference type="SAM" id="MobiDB-lite"/>
    </source>
</evidence>
<dbReference type="OrthoDB" id="266279at2"/>
<dbReference type="Pfam" id="PF09906">
    <property type="entry name" value="DUF2135"/>
    <property type="match status" value="1"/>
</dbReference>
<feature type="compositionally biased region" description="Low complexity" evidence="1">
    <location>
        <begin position="638"/>
        <end position="662"/>
    </location>
</feature>
<sequence>MRRLLRPLAALALTFLGAAASALSPPPPPFKPPTNWQPPAIVVPMPGQQAIQLRSVQIRATLAAGQAQTEVEIVLFNPNQRQLEGELQFPLLEGQVVTGFALDVNGRLRDAVAVPKARGQEIFEDIRRRRVDPGLLEATAGNQYKLRVYPLPPRGERRVLLTIAETLPRHAAGALLRLPLEFGAPVEALDVSVAAPGATAREVTLVGGPAGVTPNSIQSSQDGSALRFTRQRWEAPRGPAGWLQVALREPDRPQLMRGESGGARYFSGLLPLRDEPVRRPEPKHIALVWDASGSAAQQARVLPVLDAWFGALRQPVQVSLLVVRNRVEPVRHFTVSPGGFAALADALKREPFDGSSNFDDLPIPSGVDATLLVSDGLATDGQRLINYRGTAPLFAINGATAADVPRLTRLAERTGGAYVDAAALAPAQAARVMLMHGWRIERLHSLVADDLVAPSLAVRDGRIALAGRLIDDGGVVEVALTHPDGRRRTLRTRLPGTDTGRRWPGQQWAQWRSAQLADNAVSHAGELRRIAAEHGIAGPNSSLIVLELASDYAQYDLPAPPELAAEVAQLRQQRQGQQRATQQAHLEQMVRQFEARQRWWERDFPREEQVKKEQAAASTQAALGEAKLRRDASPPLPAMLAPAAPAGPPMESRAGASRAAAAAPASRMQQLAADSAAPAPAQASARIALQAWIPDAAYLRRLADAPDGDLYAAYLDERRENAASSAFFMDAAGLFLQRGQPELGLRVLSNLAEMNLENRQLLRLYAYRLVQARRHALAVPVFERVATLAPNEPQSWRDLALAQADAGQPQRAVDHLWQVVSRPWHGRFAGINMIALAELNALATQAQATGRPLDLSRVDPRLQRNLPLALRVVLAWDTDDTDMDLWVTDPNGEVASYGRPLTRQGGAMSPDATGGYGPEEFALKQARPGKYVVQAQFYGHRQQALSAGTTVMVRVTTGFGTPAARDEWLTVRLTRGSETVRLGEIEVQ</sequence>
<organism evidence="4 5">
    <name type="scientific">Caenimonas sedimenti</name>
    <dbReference type="NCBI Taxonomy" id="2596921"/>
    <lineage>
        <taxon>Bacteria</taxon>
        <taxon>Pseudomonadati</taxon>
        <taxon>Pseudomonadota</taxon>
        <taxon>Betaproteobacteria</taxon>
        <taxon>Burkholderiales</taxon>
        <taxon>Comamonadaceae</taxon>
        <taxon>Caenimonas</taxon>
    </lineage>
</organism>
<feature type="signal peptide" evidence="2">
    <location>
        <begin position="1"/>
        <end position="22"/>
    </location>
</feature>